<proteinExistence type="predicted"/>
<sequence length="69" mass="7600">MSHTAILMAMIHWPAERRWHYGGFHGHGALYVASSKAITPPNVLLHDRPSAASYDHNKACSEPSTGRCT</sequence>
<dbReference type="GeneID" id="37126183"/>
<name>A0A318YXP1_ASPNB</name>
<reference evidence="1" key="1">
    <citation type="submission" date="2016-12" db="EMBL/GenBank/DDBJ databases">
        <title>The genomes of Aspergillus section Nigri reveals drivers in fungal speciation.</title>
        <authorList>
            <consortium name="DOE Joint Genome Institute"/>
            <person name="Vesth T.C."/>
            <person name="Nybo J."/>
            <person name="Theobald S."/>
            <person name="Brandl J."/>
            <person name="Frisvad J.C."/>
            <person name="Nielsen K.F."/>
            <person name="Lyhne E.K."/>
            <person name="Kogle M.E."/>
            <person name="Kuo A."/>
            <person name="Riley R."/>
            <person name="Clum A."/>
            <person name="Nolan M."/>
            <person name="Lipzen A."/>
            <person name="Salamov A."/>
            <person name="Henrissat B."/>
            <person name="Wiebenga A."/>
            <person name="De Vries R.P."/>
            <person name="Grigoriev I.V."/>
            <person name="Mortensen U.H."/>
            <person name="Andersen M.R."/>
            <person name="Baker S.E."/>
        </authorList>
    </citation>
    <scope>NUCLEOTIDE SEQUENCE [LARGE SCALE GENOMIC DNA]</scope>
    <source>
        <strain evidence="1">CBS 115656</strain>
    </source>
</reference>
<dbReference type="RefSeq" id="XP_025478096.1">
    <property type="nucleotide sequence ID" value="XM_025623727.1"/>
</dbReference>
<dbReference type="EMBL" id="KZ821467">
    <property type="protein sequence ID" value="PYH32618.1"/>
    <property type="molecule type" value="Genomic_DNA"/>
</dbReference>
<gene>
    <name evidence="1" type="ORF">BO87DRAFT_378110</name>
</gene>
<dbReference type="AlphaFoldDB" id="A0A318YXP1"/>
<protein>
    <submittedName>
        <fullName evidence="1">Uncharacterized protein</fullName>
    </submittedName>
</protein>
<organism evidence="1 2">
    <name type="scientific">Aspergillus neoniger (strain CBS 115656)</name>
    <dbReference type="NCBI Taxonomy" id="1448310"/>
    <lineage>
        <taxon>Eukaryota</taxon>
        <taxon>Fungi</taxon>
        <taxon>Dikarya</taxon>
        <taxon>Ascomycota</taxon>
        <taxon>Pezizomycotina</taxon>
        <taxon>Eurotiomycetes</taxon>
        <taxon>Eurotiomycetidae</taxon>
        <taxon>Eurotiales</taxon>
        <taxon>Aspergillaceae</taxon>
        <taxon>Aspergillus</taxon>
        <taxon>Aspergillus subgen. Circumdati</taxon>
    </lineage>
</organism>
<evidence type="ECO:0000313" key="1">
    <source>
        <dbReference type="EMBL" id="PYH32618.1"/>
    </source>
</evidence>
<dbReference type="Proteomes" id="UP000247647">
    <property type="component" value="Unassembled WGS sequence"/>
</dbReference>
<accession>A0A318YXP1</accession>
<keyword evidence="2" id="KW-1185">Reference proteome</keyword>
<evidence type="ECO:0000313" key="2">
    <source>
        <dbReference type="Proteomes" id="UP000247647"/>
    </source>
</evidence>